<protein>
    <recommendedName>
        <fullName evidence="1">DUF58 domain-containing protein</fullName>
    </recommendedName>
</protein>
<dbReference type="eggNOG" id="COG1721">
    <property type="taxonomic scope" value="Bacteria"/>
</dbReference>
<sequence>MNDYRKYLQPETVSKLSSIELKAKLIVAGFLIGLHKSPYHGFSVEFAEHRQYAFGDEIRHIDWKVFARTDKYYVKQYEEETNLRSYILLDASSSMQYRSEKKSIPKIEYAAYLAAALSLLMIRQRDGVGLVTFTNNLHDFIPPSVKPSHHTFILKKLAEVSQLVTENKNRQTDVSSAFAKLAERIQNRSLVIVISDFWDEPSHIVSALKQFSHRFNEVIAFHIIDPAEQNLDFNADSELIDIETRLSIATDTRHIQAVYQKAFEKRSHYYKNALADNHIDYNLLLTSNPFDEALFAYLKKRSKIK</sequence>
<organism evidence="2 3">
    <name type="scientific">Chloroherpeton thalassium (strain ATCC 35110 / GB-78)</name>
    <dbReference type="NCBI Taxonomy" id="517418"/>
    <lineage>
        <taxon>Bacteria</taxon>
        <taxon>Pseudomonadati</taxon>
        <taxon>Chlorobiota</taxon>
        <taxon>Chlorobiia</taxon>
        <taxon>Chlorobiales</taxon>
        <taxon>Chloroherpetonaceae</taxon>
        <taxon>Chloroherpeton</taxon>
    </lineage>
</organism>
<dbReference type="PANTHER" id="PTHR33608:SF7">
    <property type="entry name" value="DUF58 DOMAIN-CONTAINING PROTEIN"/>
    <property type="match status" value="1"/>
</dbReference>
<feature type="domain" description="DUF58" evidence="1">
    <location>
        <begin position="48"/>
        <end position="266"/>
    </location>
</feature>
<name>B3QX77_CHLT3</name>
<dbReference type="EMBL" id="CP001100">
    <property type="protein sequence ID" value="ACF14887.1"/>
    <property type="molecule type" value="Genomic_DNA"/>
</dbReference>
<evidence type="ECO:0000313" key="3">
    <source>
        <dbReference type="Proteomes" id="UP000001208"/>
    </source>
</evidence>
<evidence type="ECO:0000313" key="2">
    <source>
        <dbReference type="EMBL" id="ACF14887.1"/>
    </source>
</evidence>
<evidence type="ECO:0000259" key="1">
    <source>
        <dbReference type="Pfam" id="PF01882"/>
    </source>
</evidence>
<keyword evidence="3" id="KW-1185">Reference proteome</keyword>
<dbReference type="HOGENOM" id="CLU_054927_3_1_10"/>
<reference evidence="2 3" key="1">
    <citation type="submission" date="2008-06" db="EMBL/GenBank/DDBJ databases">
        <title>Complete sequence of Chloroherpeton thalassium ATCC 35110.</title>
        <authorList>
            <consortium name="US DOE Joint Genome Institute"/>
            <person name="Lucas S."/>
            <person name="Copeland A."/>
            <person name="Lapidus A."/>
            <person name="Glavina del Rio T."/>
            <person name="Dalin E."/>
            <person name="Tice H."/>
            <person name="Bruce D."/>
            <person name="Goodwin L."/>
            <person name="Pitluck S."/>
            <person name="Schmutz J."/>
            <person name="Larimer F."/>
            <person name="Land M."/>
            <person name="Hauser L."/>
            <person name="Kyrpides N."/>
            <person name="Mikhailova N."/>
            <person name="Liu Z."/>
            <person name="Li T."/>
            <person name="Zhao F."/>
            <person name="Overmann J."/>
            <person name="Bryant D.A."/>
            <person name="Richardson P."/>
        </authorList>
    </citation>
    <scope>NUCLEOTIDE SEQUENCE [LARGE SCALE GENOMIC DNA]</scope>
    <source>
        <strain evidence="3">ATCC 35110 / GB-78</strain>
    </source>
</reference>
<dbReference type="KEGG" id="cts:Ctha_2438"/>
<dbReference type="Proteomes" id="UP000001208">
    <property type="component" value="Chromosome"/>
</dbReference>
<accession>B3QX77</accession>
<dbReference type="Gene3D" id="3.40.50.410">
    <property type="entry name" value="von Willebrand factor, type A domain"/>
    <property type="match status" value="1"/>
</dbReference>
<dbReference type="SUPFAM" id="SSF53300">
    <property type="entry name" value="vWA-like"/>
    <property type="match status" value="1"/>
</dbReference>
<dbReference type="AlphaFoldDB" id="B3QX77"/>
<dbReference type="PANTHER" id="PTHR33608">
    <property type="entry name" value="BLL2464 PROTEIN"/>
    <property type="match status" value="1"/>
</dbReference>
<gene>
    <name evidence="2" type="ordered locus">Ctha_2438</name>
</gene>
<dbReference type="STRING" id="517418.Ctha_2438"/>
<dbReference type="InterPro" id="IPR002881">
    <property type="entry name" value="DUF58"/>
</dbReference>
<dbReference type="Pfam" id="PF01882">
    <property type="entry name" value="DUF58"/>
    <property type="match status" value="1"/>
</dbReference>
<dbReference type="InterPro" id="IPR036465">
    <property type="entry name" value="vWFA_dom_sf"/>
</dbReference>
<proteinExistence type="predicted"/>